<evidence type="ECO:0000256" key="2">
    <source>
        <dbReference type="ARBA" id="ARBA00012438"/>
    </source>
</evidence>
<evidence type="ECO:0000256" key="5">
    <source>
        <dbReference type="ARBA" id="ARBA00023012"/>
    </source>
</evidence>
<feature type="transmembrane region" description="Helical" evidence="6">
    <location>
        <begin position="203"/>
        <end position="221"/>
    </location>
</feature>
<name>A0A5S3NDE9_9FLAO</name>
<feature type="domain" description="Histidine kinase" evidence="8">
    <location>
        <begin position="512"/>
        <end position="604"/>
    </location>
</feature>
<dbReference type="Pfam" id="PF02518">
    <property type="entry name" value="HATPase_c"/>
    <property type="match status" value="1"/>
</dbReference>
<dbReference type="InterPro" id="IPR005467">
    <property type="entry name" value="His_kinase_dom"/>
</dbReference>
<feature type="transmembrane region" description="Helical" evidence="6">
    <location>
        <begin position="271"/>
        <end position="291"/>
    </location>
</feature>
<feature type="signal peptide" evidence="7">
    <location>
        <begin position="1"/>
        <end position="18"/>
    </location>
</feature>
<dbReference type="Proteomes" id="UP000307140">
    <property type="component" value="Unassembled WGS sequence"/>
</dbReference>
<comment type="catalytic activity">
    <reaction evidence="1">
        <text>ATP + protein L-histidine = ADP + protein N-phospho-L-histidine.</text>
        <dbReference type="EC" id="2.7.13.3"/>
    </reaction>
</comment>
<accession>A0A5S3NDE9</accession>
<feature type="transmembrane region" description="Helical" evidence="6">
    <location>
        <begin position="367"/>
        <end position="385"/>
    </location>
</feature>
<dbReference type="CDD" id="cd16917">
    <property type="entry name" value="HATPase_UhpB-NarQ-NarX-like"/>
    <property type="match status" value="1"/>
</dbReference>
<keyword evidence="3" id="KW-0808">Transferase</keyword>
<dbReference type="InterPro" id="IPR003594">
    <property type="entry name" value="HATPase_dom"/>
</dbReference>
<sequence>MKKRILFFLVLLPLLVFSQQKKTEYLIHKNAYYLDNSQDIDDFNQIYSYYKNGAFIKPIGNDIYDNIDKNKSKWLLIKLPKQLKEDSYFTIWHQYFKSVEVYQIKNDTVLKLHCIDNLQNFSHKAINFRLPTWKIEKGNNIELIIKIENSISLFTKKFLLLNENEFLEFVQKDGYFTIFLLTFFIILLLVNLLLFLDQKRWSFIAYGFFLIFTFLDLFAYKGLGVKYLWGDSLFLIVNLKTMFQLLGFSFLILFQLSFYGKKRIPKFFNGFLKFFIGINSLLLLLFLSKIYHSNFSNIKSISWVVLQLEIIFMIVFHVYLAFKNKIPKYLAVGFTIPLFFYQIRTLYNPEADISILTGLLLDNAQYIATALELVFITYFIISEILQEKRMASILKQENLALKNSFQDNLLQLQLKERNQLINAVHDSFGGNIEALKINLLGNIHQKKSEIEKIVNSFYKEYRFLLNTIFTPKINVENLIENLNDLCLKLNTLSKIDIQTHFHLNDTFLKQEDTYHIYLIFSELLTNGIKYSKASHILVRMVTENQFIILKYIDNGIGFDTTFIPKNGFGLHNIKERVALLNGTTKIESSKNNGVTITMKIPKNETNKNSNS</sequence>
<dbReference type="GO" id="GO:0000160">
    <property type="term" value="P:phosphorelay signal transduction system"/>
    <property type="evidence" value="ECO:0007669"/>
    <property type="project" value="UniProtKB-KW"/>
</dbReference>
<protein>
    <recommendedName>
        <fullName evidence="2">histidine kinase</fullName>
        <ecNumber evidence="2">2.7.13.3</ecNumber>
    </recommendedName>
</protein>
<proteinExistence type="predicted"/>
<feature type="chain" id="PRO_5024429477" description="histidine kinase" evidence="7">
    <location>
        <begin position="19"/>
        <end position="611"/>
    </location>
</feature>
<comment type="caution">
    <text evidence="9">The sequence shown here is derived from an EMBL/GenBank/DDBJ whole genome shotgun (WGS) entry which is preliminary data.</text>
</comment>
<dbReference type="SUPFAM" id="SSF55874">
    <property type="entry name" value="ATPase domain of HSP90 chaperone/DNA topoisomerase II/histidine kinase"/>
    <property type="match status" value="1"/>
</dbReference>
<dbReference type="GO" id="GO:0004673">
    <property type="term" value="F:protein histidine kinase activity"/>
    <property type="evidence" value="ECO:0007669"/>
    <property type="project" value="UniProtKB-EC"/>
</dbReference>
<dbReference type="PANTHER" id="PTHR24421">
    <property type="entry name" value="NITRATE/NITRITE SENSOR PROTEIN NARX-RELATED"/>
    <property type="match status" value="1"/>
</dbReference>
<dbReference type="SMART" id="SM00387">
    <property type="entry name" value="HATPase_c"/>
    <property type="match status" value="1"/>
</dbReference>
<feature type="transmembrane region" description="Helical" evidence="6">
    <location>
        <begin position="329"/>
        <end position="347"/>
    </location>
</feature>
<evidence type="ECO:0000313" key="9">
    <source>
        <dbReference type="EMBL" id="TMM31096.1"/>
    </source>
</evidence>
<evidence type="ECO:0000259" key="8">
    <source>
        <dbReference type="PROSITE" id="PS50109"/>
    </source>
</evidence>
<keyword evidence="6" id="KW-0472">Membrane</keyword>
<feature type="transmembrane region" description="Helical" evidence="6">
    <location>
        <begin position="241"/>
        <end position="259"/>
    </location>
</feature>
<evidence type="ECO:0000256" key="6">
    <source>
        <dbReference type="SAM" id="Phobius"/>
    </source>
</evidence>
<feature type="transmembrane region" description="Helical" evidence="6">
    <location>
        <begin position="303"/>
        <end position="322"/>
    </location>
</feature>
<feature type="transmembrane region" description="Helical" evidence="6">
    <location>
        <begin position="174"/>
        <end position="196"/>
    </location>
</feature>
<gene>
    <name evidence="9" type="ORF">FDT66_03770</name>
</gene>
<reference evidence="9 10" key="1">
    <citation type="submission" date="2019-05" db="EMBL/GenBank/DDBJ databases">
        <title>Polaribacter aestuariivivens sp. nov., isolated from a tidal flat.</title>
        <authorList>
            <person name="Yoon J.-H."/>
        </authorList>
    </citation>
    <scope>NUCLEOTIDE SEQUENCE [LARGE SCALE GENOMIC DNA]</scope>
    <source>
        <strain evidence="9 10">DBTF-3</strain>
    </source>
</reference>
<dbReference type="PROSITE" id="PS50109">
    <property type="entry name" value="HIS_KIN"/>
    <property type="match status" value="1"/>
</dbReference>
<dbReference type="PANTHER" id="PTHR24421:SF10">
    <property type="entry name" value="NITRATE_NITRITE SENSOR PROTEIN NARQ"/>
    <property type="match status" value="1"/>
</dbReference>
<dbReference type="Pfam" id="PF07695">
    <property type="entry name" value="7TMR-DISM_7TM"/>
    <property type="match status" value="1"/>
</dbReference>
<dbReference type="Gene3D" id="3.30.565.10">
    <property type="entry name" value="Histidine kinase-like ATPase, C-terminal domain"/>
    <property type="match status" value="1"/>
</dbReference>
<keyword evidence="6" id="KW-1133">Transmembrane helix</keyword>
<keyword evidence="4" id="KW-0418">Kinase</keyword>
<dbReference type="InterPro" id="IPR036890">
    <property type="entry name" value="HATPase_C_sf"/>
</dbReference>
<keyword evidence="6" id="KW-0812">Transmembrane</keyword>
<dbReference type="EMBL" id="VANR01000002">
    <property type="protein sequence ID" value="TMM31096.1"/>
    <property type="molecule type" value="Genomic_DNA"/>
</dbReference>
<evidence type="ECO:0000256" key="1">
    <source>
        <dbReference type="ARBA" id="ARBA00000085"/>
    </source>
</evidence>
<keyword evidence="5" id="KW-0902">Two-component regulatory system</keyword>
<evidence type="ECO:0000313" key="10">
    <source>
        <dbReference type="Proteomes" id="UP000307140"/>
    </source>
</evidence>
<dbReference type="AlphaFoldDB" id="A0A5S3NDE9"/>
<evidence type="ECO:0000256" key="3">
    <source>
        <dbReference type="ARBA" id="ARBA00022679"/>
    </source>
</evidence>
<organism evidence="9 10">
    <name type="scientific">Polaribacter aestuariivivens</name>
    <dbReference type="NCBI Taxonomy" id="2304626"/>
    <lineage>
        <taxon>Bacteria</taxon>
        <taxon>Pseudomonadati</taxon>
        <taxon>Bacteroidota</taxon>
        <taxon>Flavobacteriia</taxon>
        <taxon>Flavobacteriales</taxon>
        <taxon>Flavobacteriaceae</taxon>
    </lineage>
</organism>
<dbReference type="RefSeq" id="WP_138534826.1">
    <property type="nucleotide sequence ID" value="NZ_VANR01000002.1"/>
</dbReference>
<dbReference type="EC" id="2.7.13.3" evidence="2"/>
<evidence type="ECO:0000256" key="4">
    <source>
        <dbReference type="ARBA" id="ARBA00022777"/>
    </source>
</evidence>
<dbReference type="OrthoDB" id="1194637at2"/>
<keyword evidence="10" id="KW-1185">Reference proteome</keyword>
<keyword evidence="7" id="KW-0732">Signal</keyword>
<dbReference type="InterPro" id="IPR011623">
    <property type="entry name" value="7TMR_DISM_rcpt_extracell_dom1"/>
</dbReference>
<dbReference type="InterPro" id="IPR050482">
    <property type="entry name" value="Sensor_HK_TwoCompSys"/>
</dbReference>
<evidence type="ECO:0000256" key="7">
    <source>
        <dbReference type="SAM" id="SignalP"/>
    </source>
</evidence>